<dbReference type="KEGG" id="lck:HN018_06450"/>
<accession>A0A6M8HN67</accession>
<dbReference type="SUPFAM" id="SSF55874">
    <property type="entry name" value="ATPase domain of HSP90 chaperone/DNA topoisomerase II/histidine kinase"/>
    <property type="match status" value="1"/>
</dbReference>
<name>A0A6M8HN67_9PROT</name>
<gene>
    <name evidence="1" type="ORF">HN018_06450</name>
</gene>
<organism evidence="1 2">
    <name type="scientific">Lichenicola cladoniae</name>
    <dbReference type="NCBI Taxonomy" id="1484109"/>
    <lineage>
        <taxon>Bacteria</taxon>
        <taxon>Pseudomonadati</taxon>
        <taxon>Pseudomonadota</taxon>
        <taxon>Alphaproteobacteria</taxon>
        <taxon>Acetobacterales</taxon>
        <taxon>Acetobacteraceae</taxon>
        <taxon>Lichenicola</taxon>
    </lineage>
</organism>
<reference evidence="1 2" key="1">
    <citation type="journal article" date="2014" name="World J. Microbiol. Biotechnol.">
        <title>Biodiversity and physiological characteristics of Antarctic and Arctic lichens-associated bacteria.</title>
        <authorList>
            <person name="Lee Y.M."/>
            <person name="Kim E.H."/>
            <person name="Lee H.K."/>
            <person name="Hong S.G."/>
        </authorList>
    </citation>
    <scope>NUCLEOTIDE SEQUENCE [LARGE SCALE GENOMIC DNA]</scope>
    <source>
        <strain evidence="1 2">PAMC 26569</strain>
    </source>
</reference>
<dbReference type="GO" id="GO:0005524">
    <property type="term" value="F:ATP binding"/>
    <property type="evidence" value="ECO:0007669"/>
    <property type="project" value="UniProtKB-KW"/>
</dbReference>
<evidence type="ECO:0000313" key="2">
    <source>
        <dbReference type="Proteomes" id="UP000500767"/>
    </source>
</evidence>
<keyword evidence="1" id="KW-0547">Nucleotide-binding</keyword>
<keyword evidence="2" id="KW-1185">Reference proteome</keyword>
<evidence type="ECO:0000313" key="1">
    <source>
        <dbReference type="EMBL" id="QKE89727.1"/>
    </source>
</evidence>
<dbReference type="RefSeq" id="WP_171834715.1">
    <property type="nucleotide sequence ID" value="NZ_CP053708.1"/>
</dbReference>
<dbReference type="AlphaFoldDB" id="A0A6M8HN67"/>
<dbReference type="Proteomes" id="UP000500767">
    <property type="component" value="Chromosome"/>
</dbReference>
<keyword evidence="1" id="KW-0067">ATP-binding</keyword>
<dbReference type="Gene3D" id="3.30.565.10">
    <property type="entry name" value="Histidine kinase-like ATPase, C-terminal domain"/>
    <property type="match status" value="1"/>
</dbReference>
<dbReference type="EMBL" id="CP053708">
    <property type="protein sequence ID" value="QKE89727.1"/>
    <property type="molecule type" value="Genomic_DNA"/>
</dbReference>
<dbReference type="InterPro" id="IPR036890">
    <property type="entry name" value="HATPase_C_sf"/>
</dbReference>
<protein>
    <submittedName>
        <fullName evidence="1">ATP-binding protein</fullName>
    </submittedName>
</protein>
<sequence>MTNRLTQLRVGDESFLVSSMIERCPKIMMLRELVRNALDAAATAPDGCRQVRLSQVLIDGVPKLAIWNSGRGMDADELFRMCDIASSIRKEHRLDQNFGMGAKVASLPSNRHGLRYRSCHAGVVHEVTLGWRDGVYGRLRRADDRGTMQDVTMVSADAMSRGHALDQDWTEVVLFGNSAAQDTVSDPYQGLPTMGPNWIVEELGYRFYRIENGISIWLDQHARLFEPLASRIPYDDSRHSSVTLPGDGMVLHYVYDAPSDTDAPRGGAGRDTLKPMPGTCGLIYRDELYDVLRQQHWLHAAPVFGVPFGAGSISVFIELPEWMDIVPDAYRQFLRHAGSNQGQVACRDFARVVHQHRPGWLIDIIENQSPSAKVSPDIYDDLDKLLRKLGVKRRRRVIPSAARSVATATREADPATQMGAACADTESPIERTAHGHLTTDHDPSSDDTFDTEPSPEILILRYPLEIDARGLLGRAGRYYPETHQLFLNATYPAVTEMRLLLEQEYAAEPDQQAVRRQSLYLAERSLAARVGRMLVFALSKQGKWPDHDIGQACSPEALSLVADDFIPSLSGARTSMQAILDLKRIVAEPA</sequence>
<proteinExistence type="predicted"/>